<dbReference type="Proteomes" id="UP001230649">
    <property type="component" value="Unassembled WGS sequence"/>
</dbReference>
<evidence type="ECO:0000313" key="2">
    <source>
        <dbReference type="Proteomes" id="UP001230649"/>
    </source>
</evidence>
<protein>
    <submittedName>
        <fullName evidence="1">Uncharacterized protein</fullName>
    </submittedName>
</protein>
<accession>A0ACC2WFH2</accession>
<proteinExistence type="predicted"/>
<dbReference type="EMBL" id="JASBWS010000025">
    <property type="protein sequence ID" value="KAJ9110148.1"/>
    <property type="molecule type" value="Genomic_DNA"/>
</dbReference>
<reference evidence="1" key="1">
    <citation type="submission" date="2023-04" db="EMBL/GenBank/DDBJ databases">
        <title>Draft Genome sequencing of Naganishia species isolated from polar environments using Oxford Nanopore Technology.</title>
        <authorList>
            <person name="Leo P."/>
            <person name="Venkateswaran K."/>
        </authorList>
    </citation>
    <scope>NUCLEOTIDE SEQUENCE</scope>
    <source>
        <strain evidence="1">MNA-CCFEE 5262</strain>
    </source>
</reference>
<keyword evidence="2" id="KW-1185">Reference proteome</keyword>
<comment type="caution">
    <text evidence="1">The sequence shown here is derived from an EMBL/GenBank/DDBJ whole genome shotgun (WGS) entry which is preliminary data.</text>
</comment>
<organism evidence="1 2">
    <name type="scientific">Naganishia adeliensis</name>
    <dbReference type="NCBI Taxonomy" id="92952"/>
    <lineage>
        <taxon>Eukaryota</taxon>
        <taxon>Fungi</taxon>
        <taxon>Dikarya</taxon>
        <taxon>Basidiomycota</taxon>
        <taxon>Agaricomycotina</taxon>
        <taxon>Tremellomycetes</taxon>
        <taxon>Filobasidiales</taxon>
        <taxon>Filobasidiaceae</taxon>
        <taxon>Naganishia</taxon>
    </lineage>
</organism>
<name>A0ACC2WFH2_9TREE</name>
<gene>
    <name evidence="1" type="ORF">QFC20_003000</name>
</gene>
<sequence length="480" mass="53616">MRKAGVTPVTVWDVKGDRPWKRKEHMRRDAIRQLAMSRLLHEDRRQDRLGRLFEALKDVPQPEDPTSKGPVTEAVQAERAPRTEVEDASREPNVGATEQQQKDTSSDRLVEELQGLIQEVQLSSRPGSRRGRKEAVEAPEESEGELSLPEEINTQPLEDSEDTTLPLTDEQDPTEESEIKRALVEPDATYTESPRQMTLTAEEELQLQDLVQAVSSRDDTQSRVAELGKGLTDLRDRSQLVSRTYRRGHSIPSKWELEECQQLMEVMGVPVILAHPPFEAEGLASAMALAGEADFVGTEDTDVLGYEAPLLRNIASSNKPIEIVDGKALRTAYGLSREQFVDFLVLTGTDASSRIPGVGPVKALKLIQKFGTIEAILENDERLRERAGADYQDEVDAARQLFNILPPLPSAQELQPRTIPDDTIRDFMKSEHGVLLPATGFQLRPTSSVEEDPQTSYRISQDADLAHEAFLQQTCIQDID</sequence>
<evidence type="ECO:0000313" key="1">
    <source>
        <dbReference type="EMBL" id="KAJ9110148.1"/>
    </source>
</evidence>